<feature type="region of interest" description="Disordered" evidence="1">
    <location>
        <begin position="175"/>
        <end position="204"/>
    </location>
</feature>
<accession>F0YLQ4</accession>
<keyword evidence="3" id="KW-1185">Reference proteome</keyword>
<protein>
    <submittedName>
        <fullName evidence="2">Uncharacterized protein</fullName>
    </submittedName>
</protein>
<sequence length="227" mass="25560">MEEWDRENKALREREYSVFLDRRKKKKEQLRRDRFNSTIAREKEVWAKNDARLKAMPAAAKVRFVRRAVNRPNASGGSPRTAPLREDASSSDEDASSSDEDDDDMDPEDAFGYESEELVSAEVIFGEEDARDAYELARGAATRADGYGGHPGILHDRRRDGRSLYEGLLRRPALHARAPVQQQRARMLPQEARSAPGSGGPLLSDREEAREVGAHAAVLHVHQRRAS</sequence>
<dbReference type="AlphaFoldDB" id="F0YLQ4"/>
<evidence type="ECO:0000313" key="3">
    <source>
        <dbReference type="Proteomes" id="UP000002729"/>
    </source>
</evidence>
<organism evidence="3">
    <name type="scientific">Aureococcus anophagefferens</name>
    <name type="common">Harmful bloom alga</name>
    <dbReference type="NCBI Taxonomy" id="44056"/>
    <lineage>
        <taxon>Eukaryota</taxon>
        <taxon>Sar</taxon>
        <taxon>Stramenopiles</taxon>
        <taxon>Ochrophyta</taxon>
        <taxon>Pelagophyceae</taxon>
        <taxon>Pelagomonadales</taxon>
        <taxon>Pelagomonadaceae</taxon>
        <taxon>Aureococcus</taxon>
    </lineage>
</organism>
<reference evidence="2 3" key="1">
    <citation type="journal article" date="2011" name="Proc. Natl. Acad. Sci. U.S.A.">
        <title>Niche of harmful alga Aureococcus anophagefferens revealed through ecogenomics.</title>
        <authorList>
            <person name="Gobler C.J."/>
            <person name="Berry D.L."/>
            <person name="Dyhrman S.T."/>
            <person name="Wilhelm S.W."/>
            <person name="Salamov A."/>
            <person name="Lobanov A.V."/>
            <person name="Zhang Y."/>
            <person name="Collier J.L."/>
            <person name="Wurch L.L."/>
            <person name="Kustka A.B."/>
            <person name="Dill B.D."/>
            <person name="Shah M."/>
            <person name="VerBerkmoes N.C."/>
            <person name="Kuo A."/>
            <person name="Terry A."/>
            <person name="Pangilinan J."/>
            <person name="Lindquist E.A."/>
            <person name="Lucas S."/>
            <person name="Paulsen I.T."/>
            <person name="Hattenrath-Lehmann T.K."/>
            <person name="Talmage S.C."/>
            <person name="Walker E.A."/>
            <person name="Koch F."/>
            <person name="Burson A.M."/>
            <person name="Marcoval M.A."/>
            <person name="Tang Y.Z."/>
            <person name="Lecleir G.R."/>
            <person name="Coyne K.J."/>
            <person name="Berg G.M."/>
            <person name="Bertrand E.M."/>
            <person name="Saito M.A."/>
            <person name="Gladyshev V.N."/>
            <person name="Grigoriev I.V."/>
        </authorList>
    </citation>
    <scope>NUCLEOTIDE SEQUENCE [LARGE SCALE GENOMIC DNA]</scope>
    <source>
        <strain evidence="3">CCMP 1984</strain>
    </source>
</reference>
<evidence type="ECO:0000256" key="1">
    <source>
        <dbReference type="SAM" id="MobiDB-lite"/>
    </source>
</evidence>
<feature type="compositionally biased region" description="Acidic residues" evidence="1">
    <location>
        <begin position="89"/>
        <end position="114"/>
    </location>
</feature>
<feature type="region of interest" description="Disordered" evidence="1">
    <location>
        <begin position="66"/>
        <end position="114"/>
    </location>
</feature>
<dbReference type="EMBL" id="GL833158">
    <property type="protein sequence ID" value="EGB03937.1"/>
    <property type="molecule type" value="Genomic_DNA"/>
</dbReference>
<gene>
    <name evidence="2" type="ORF">AURANDRAFT_67633</name>
</gene>
<name>F0YLQ4_AURAN</name>
<dbReference type="GeneID" id="20226343"/>
<dbReference type="RefSeq" id="XP_009041361.1">
    <property type="nucleotide sequence ID" value="XM_009043113.1"/>
</dbReference>
<dbReference type="KEGG" id="aaf:AURANDRAFT_67633"/>
<dbReference type="Proteomes" id="UP000002729">
    <property type="component" value="Unassembled WGS sequence"/>
</dbReference>
<proteinExistence type="predicted"/>
<evidence type="ECO:0000313" key="2">
    <source>
        <dbReference type="EMBL" id="EGB03937.1"/>
    </source>
</evidence>
<dbReference type="InParanoid" id="F0YLQ4"/>